<feature type="chain" id="PRO_5012951471" description="DUF3575 domain-containing protein" evidence="1">
    <location>
        <begin position="39"/>
        <end position="221"/>
    </location>
</feature>
<keyword evidence="3" id="KW-1185">Reference proteome</keyword>
<dbReference type="Proteomes" id="UP000184048">
    <property type="component" value="Unassembled WGS sequence"/>
</dbReference>
<organism evidence="2 3">
    <name type="scientific">Flavisolibacter ginsengisoli DSM 18119</name>
    <dbReference type="NCBI Taxonomy" id="1121884"/>
    <lineage>
        <taxon>Bacteria</taxon>
        <taxon>Pseudomonadati</taxon>
        <taxon>Bacteroidota</taxon>
        <taxon>Chitinophagia</taxon>
        <taxon>Chitinophagales</taxon>
        <taxon>Chitinophagaceae</taxon>
        <taxon>Flavisolibacter</taxon>
    </lineage>
</organism>
<accession>A0A1M5FRA3</accession>
<dbReference type="EMBL" id="FQUU01000024">
    <property type="protein sequence ID" value="SHF94035.1"/>
    <property type="molecule type" value="Genomic_DNA"/>
</dbReference>
<protein>
    <recommendedName>
        <fullName evidence="4">DUF3575 domain-containing protein</fullName>
    </recommendedName>
</protein>
<evidence type="ECO:0000313" key="3">
    <source>
        <dbReference type="Proteomes" id="UP000184048"/>
    </source>
</evidence>
<dbReference type="AlphaFoldDB" id="A0A1M5FRA3"/>
<evidence type="ECO:0000256" key="1">
    <source>
        <dbReference type="SAM" id="SignalP"/>
    </source>
</evidence>
<evidence type="ECO:0000313" key="2">
    <source>
        <dbReference type="EMBL" id="SHF94035.1"/>
    </source>
</evidence>
<feature type="signal peptide" evidence="1">
    <location>
        <begin position="1"/>
        <end position="38"/>
    </location>
</feature>
<gene>
    <name evidence="2" type="ORF">SAMN02745131_03916</name>
</gene>
<reference evidence="2 3" key="1">
    <citation type="submission" date="2016-11" db="EMBL/GenBank/DDBJ databases">
        <authorList>
            <person name="Jaros S."/>
            <person name="Januszkiewicz K."/>
            <person name="Wedrychowicz H."/>
        </authorList>
    </citation>
    <scope>NUCLEOTIDE SEQUENCE [LARGE SCALE GENOMIC DNA]</scope>
    <source>
        <strain evidence="2 3">DSM 18119</strain>
    </source>
</reference>
<sequence>MDATFILTNFKYYITITKTNSMKLLFIALLIPTCFCQAQNNTGTEVRNITKLTFLNPGISYEAKIGKMQTLYAQAFLNTTAYFSWSSTFGSNSGIYFDPAATAQYRYYYNATARQAKGKRTEMNNMNYIAGMVETIFTQATADEYNLKEVDRRPVTTIGLAWGLQRNGLKRFSLDLNLGIGYLFAKGTVYNGDYTNETHSVNVSKFTGIGQINLGFWLNNR</sequence>
<keyword evidence="1" id="KW-0732">Signal</keyword>
<evidence type="ECO:0008006" key="4">
    <source>
        <dbReference type="Google" id="ProtNLM"/>
    </source>
</evidence>
<proteinExistence type="predicted"/>
<dbReference type="STRING" id="1121884.SAMN02745131_03916"/>
<name>A0A1M5FRA3_9BACT</name>